<protein>
    <submittedName>
        <fullName evidence="1">Abortive infection protein, AbiV family</fullName>
    </submittedName>
</protein>
<evidence type="ECO:0000313" key="2">
    <source>
        <dbReference type="Proteomes" id="UP000198122"/>
    </source>
</evidence>
<keyword evidence="2" id="KW-1185">Reference proteome</keyword>
<dbReference type="Proteomes" id="UP000198122">
    <property type="component" value="Unassembled WGS sequence"/>
</dbReference>
<proteinExistence type="predicted"/>
<dbReference type="NCBIfam" id="TIGR04498">
    <property type="entry name" value="AbiV_defense"/>
    <property type="match status" value="1"/>
</dbReference>
<dbReference type="Pfam" id="PF18728">
    <property type="entry name" value="HEPN_AbiV"/>
    <property type="match status" value="1"/>
</dbReference>
<name>A0A212TFG4_9MICO</name>
<dbReference type="InterPro" id="IPR030987">
    <property type="entry name" value="AbiV"/>
</dbReference>
<accession>A0A212TFG4</accession>
<reference evidence="1 2" key="1">
    <citation type="submission" date="2017-06" db="EMBL/GenBank/DDBJ databases">
        <authorList>
            <person name="Kim H.J."/>
            <person name="Triplett B.A."/>
        </authorList>
    </citation>
    <scope>NUCLEOTIDE SEQUENCE [LARGE SCALE GENOMIC DNA]</scope>
    <source>
        <strain evidence="1 2">DSM 22179</strain>
    </source>
</reference>
<gene>
    <name evidence="1" type="ORF">SAMN05445756_1179</name>
</gene>
<evidence type="ECO:0000313" key="1">
    <source>
        <dbReference type="EMBL" id="SNC64762.1"/>
    </source>
</evidence>
<dbReference type="EMBL" id="FYEZ01000001">
    <property type="protein sequence ID" value="SNC64762.1"/>
    <property type="molecule type" value="Genomic_DNA"/>
</dbReference>
<sequence length="246" mass="27615">MIKDRPVTRDTRCMGEPQVEEVGADFARRWWKSLMANAVALVEDAHALADRGSAGRAQALLVLAMEEVAKARWLYEAAEWEWSAPLGLYGVQPREPGLVQVPDALRTTRAPHAEKLQVAEQFASGLGGFWDPDRRIEYYQLPDLETFHGLARQRNLDKQAGFYVDRAADRISSPLDIPAGGIVEQMRRAAKVVQMHLIQDHTRQQDASVPSRIDSAEDLHWTILPYSDPEFFTEEPPGVGVEATEE</sequence>
<organism evidence="1 2">
    <name type="scientific">Kytococcus aerolatus</name>
    <dbReference type="NCBI Taxonomy" id="592308"/>
    <lineage>
        <taxon>Bacteria</taxon>
        <taxon>Bacillati</taxon>
        <taxon>Actinomycetota</taxon>
        <taxon>Actinomycetes</taxon>
        <taxon>Micrococcales</taxon>
        <taxon>Kytococcaceae</taxon>
        <taxon>Kytococcus</taxon>
    </lineage>
</organism>
<dbReference type="AlphaFoldDB" id="A0A212TFG4"/>